<evidence type="ECO:0000313" key="3">
    <source>
        <dbReference type="Proteomes" id="UP000024635"/>
    </source>
</evidence>
<feature type="compositionally biased region" description="Basic and acidic residues" evidence="1">
    <location>
        <begin position="1"/>
        <end position="11"/>
    </location>
</feature>
<protein>
    <submittedName>
        <fullName evidence="2">Uncharacterized protein</fullName>
    </submittedName>
</protein>
<proteinExistence type="predicted"/>
<keyword evidence="3" id="KW-1185">Reference proteome</keyword>
<dbReference type="AlphaFoldDB" id="A0A016W3Z3"/>
<comment type="caution">
    <text evidence="2">The sequence shown here is derived from an EMBL/GenBank/DDBJ whole genome shotgun (WGS) entry which is preliminary data.</text>
</comment>
<feature type="region of interest" description="Disordered" evidence="1">
    <location>
        <begin position="1"/>
        <end position="28"/>
    </location>
</feature>
<dbReference type="EMBL" id="JARK01001337">
    <property type="protein sequence ID" value="EYC34370.1"/>
    <property type="molecule type" value="Genomic_DNA"/>
</dbReference>
<reference evidence="3" key="1">
    <citation type="journal article" date="2015" name="Nat. Genet.">
        <title>The genome and transcriptome of the zoonotic hookworm Ancylostoma ceylanicum identify infection-specific gene families.</title>
        <authorList>
            <person name="Schwarz E.M."/>
            <person name="Hu Y."/>
            <person name="Antoshechkin I."/>
            <person name="Miller M.M."/>
            <person name="Sternberg P.W."/>
            <person name="Aroian R.V."/>
        </authorList>
    </citation>
    <scope>NUCLEOTIDE SEQUENCE</scope>
    <source>
        <strain evidence="3">HY135</strain>
    </source>
</reference>
<dbReference type="Proteomes" id="UP000024635">
    <property type="component" value="Unassembled WGS sequence"/>
</dbReference>
<organism evidence="2 3">
    <name type="scientific">Ancylostoma ceylanicum</name>
    <dbReference type="NCBI Taxonomy" id="53326"/>
    <lineage>
        <taxon>Eukaryota</taxon>
        <taxon>Metazoa</taxon>
        <taxon>Ecdysozoa</taxon>
        <taxon>Nematoda</taxon>
        <taxon>Chromadorea</taxon>
        <taxon>Rhabditida</taxon>
        <taxon>Rhabditina</taxon>
        <taxon>Rhabditomorpha</taxon>
        <taxon>Strongyloidea</taxon>
        <taxon>Ancylostomatidae</taxon>
        <taxon>Ancylostomatinae</taxon>
        <taxon>Ancylostoma</taxon>
    </lineage>
</organism>
<evidence type="ECO:0000313" key="2">
    <source>
        <dbReference type="EMBL" id="EYC34370.1"/>
    </source>
</evidence>
<name>A0A016W3Z3_9BILA</name>
<evidence type="ECO:0000256" key="1">
    <source>
        <dbReference type="SAM" id="MobiDB-lite"/>
    </source>
</evidence>
<feature type="compositionally biased region" description="Acidic residues" evidence="1">
    <location>
        <begin position="12"/>
        <end position="21"/>
    </location>
</feature>
<sequence length="121" mass="13343">MTTEWDKYEGGKEEEEEEEEEEGRKDSSFGSSAMYLRAVEVMEFFLKFVSKLSAFLHQQPAKRDLVITGKDIAAAAPHRSSSIGAATSSAALLLAKSLAPRLPPRTLPQLWDSGKGRSELI</sequence>
<gene>
    <name evidence="2" type="primary">Acey_s0001.g382</name>
    <name evidence="2" type="ORF">Y032_0001g382</name>
</gene>
<accession>A0A016W3Z3</accession>